<feature type="domain" description="UvrD-like helicase C-terminal" evidence="12">
    <location>
        <begin position="554"/>
        <end position="810"/>
    </location>
</feature>
<feature type="domain" description="UvrD-like helicase ATP-binding" evidence="11">
    <location>
        <begin position="68"/>
        <end position="553"/>
    </location>
</feature>
<dbReference type="GO" id="GO:0003677">
    <property type="term" value="F:DNA binding"/>
    <property type="evidence" value="ECO:0007669"/>
    <property type="project" value="InterPro"/>
</dbReference>
<dbReference type="SUPFAM" id="SSF52540">
    <property type="entry name" value="P-loop containing nucleoside triphosphate hydrolases"/>
    <property type="match status" value="1"/>
</dbReference>
<dbReference type="GO" id="GO:0016887">
    <property type="term" value="F:ATP hydrolysis activity"/>
    <property type="evidence" value="ECO:0007669"/>
    <property type="project" value="RHEA"/>
</dbReference>
<dbReference type="GO" id="GO:0000725">
    <property type="term" value="P:recombinational repair"/>
    <property type="evidence" value="ECO:0007669"/>
    <property type="project" value="TreeGrafter"/>
</dbReference>
<dbReference type="Gene3D" id="3.40.50.300">
    <property type="entry name" value="P-loop containing nucleotide triphosphate hydrolases"/>
    <property type="match status" value="3"/>
</dbReference>
<dbReference type="InterPro" id="IPR014017">
    <property type="entry name" value="DNA_helicase_UvrD-like_C"/>
</dbReference>
<dbReference type="Gene3D" id="1.10.3170.10">
    <property type="entry name" value="Recbcd, chain B, domain 2"/>
    <property type="match status" value="1"/>
</dbReference>
<keyword evidence="14" id="KW-1185">Reference proteome</keyword>
<evidence type="ECO:0000256" key="5">
    <source>
        <dbReference type="ARBA" id="ARBA00023235"/>
    </source>
</evidence>
<dbReference type="InterPro" id="IPR027417">
    <property type="entry name" value="P-loop_NTPase"/>
</dbReference>
<feature type="region of interest" description="Disordered" evidence="10">
    <location>
        <begin position="935"/>
        <end position="960"/>
    </location>
</feature>
<organism evidence="13 14">
    <name type="scientific">Sinomicrobium oceani</name>
    <dbReference type="NCBI Taxonomy" id="1150368"/>
    <lineage>
        <taxon>Bacteria</taxon>
        <taxon>Pseudomonadati</taxon>
        <taxon>Bacteroidota</taxon>
        <taxon>Flavobacteriia</taxon>
        <taxon>Flavobacteriales</taxon>
        <taxon>Flavobacteriaceae</taxon>
        <taxon>Sinomicrobium</taxon>
    </lineage>
</organism>
<keyword evidence="1 9" id="KW-0547">Nucleotide-binding</keyword>
<dbReference type="EMBL" id="FPJE01000007">
    <property type="protein sequence ID" value="SFW41316.1"/>
    <property type="molecule type" value="Genomic_DNA"/>
</dbReference>
<evidence type="ECO:0000313" key="13">
    <source>
        <dbReference type="EMBL" id="SFW41316.1"/>
    </source>
</evidence>
<comment type="catalytic activity">
    <reaction evidence="8">
        <text>ATP + H2O = ADP + phosphate + H(+)</text>
        <dbReference type="Rhea" id="RHEA:13065"/>
        <dbReference type="ChEBI" id="CHEBI:15377"/>
        <dbReference type="ChEBI" id="CHEBI:15378"/>
        <dbReference type="ChEBI" id="CHEBI:30616"/>
        <dbReference type="ChEBI" id="CHEBI:43474"/>
        <dbReference type="ChEBI" id="CHEBI:456216"/>
        <dbReference type="EC" id="5.6.2.4"/>
    </reaction>
</comment>
<accession>A0A1K1P172</accession>
<dbReference type="Pfam" id="PF00580">
    <property type="entry name" value="UvrD-helicase"/>
    <property type="match status" value="1"/>
</dbReference>
<keyword evidence="13" id="KW-0269">Exonuclease</keyword>
<dbReference type="Pfam" id="PF13361">
    <property type="entry name" value="UvrD_C"/>
    <property type="match status" value="2"/>
</dbReference>
<evidence type="ECO:0000256" key="2">
    <source>
        <dbReference type="ARBA" id="ARBA00022801"/>
    </source>
</evidence>
<keyword evidence="13" id="KW-0540">Nuclease</keyword>
<dbReference type="PANTHER" id="PTHR11070:SF67">
    <property type="entry name" value="DNA 3'-5' HELICASE"/>
    <property type="match status" value="1"/>
</dbReference>
<dbReference type="EC" id="5.6.2.4" evidence="7"/>
<evidence type="ECO:0000256" key="10">
    <source>
        <dbReference type="SAM" id="MobiDB-lite"/>
    </source>
</evidence>
<evidence type="ECO:0000256" key="9">
    <source>
        <dbReference type="PROSITE-ProRule" id="PRU00560"/>
    </source>
</evidence>
<dbReference type="GO" id="GO:0005524">
    <property type="term" value="F:ATP binding"/>
    <property type="evidence" value="ECO:0007669"/>
    <property type="project" value="UniProtKB-UniRule"/>
</dbReference>
<proteinExistence type="predicted"/>
<evidence type="ECO:0000256" key="1">
    <source>
        <dbReference type="ARBA" id="ARBA00022741"/>
    </source>
</evidence>
<reference evidence="13 14" key="1">
    <citation type="submission" date="2016-11" db="EMBL/GenBank/DDBJ databases">
        <authorList>
            <person name="Jaros S."/>
            <person name="Januszkiewicz K."/>
            <person name="Wedrychowicz H."/>
        </authorList>
    </citation>
    <scope>NUCLEOTIDE SEQUENCE [LARGE SCALE GENOMIC DNA]</scope>
    <source>
        <strain evidence="13 14">CGMCC 1.12145</strain>
    </source>
</reference>
<evidence type="ECO:0000256" key="3">
    <source>
        <dbReference type="ARBA" id="ARBA00022806"/>
    </source>
</evidence>
<dbReference type="PROSITE" id="PS51217">
    <property type="entry name" value="UVRD_HELICASE_CTER"/>
    <property type="match status" value="1"/>
</dbReference>
<name>A0A1K1P172_9FLAO</name>
<feature type="binding site" evidence="9">
    <location>
        <begin position="89"/>
        <end position="96"/>
    </location>
    <ligand>
        <name>ATP</name>
        <dbReference type="ChEBI" id="CHEBI:30616"/>
    </ligand>
</feature>
<evidence type="ECO:0000313" key="14">
    <source>
        <dbReference type="Proteomes" id="UP000182248"/>
    </source>
</evidence>
<evidence type="ECO:0000256" key="8">
    <source>
        <dbReference type="ARBA" id="ARBA00048988"/>
    </source>
</evidence>
<gene>
    <name evidence="13" type="ORF">SAMN02927921_01539</name>
</gene>
<keyword evidence="4 9" id="KW-0067">ATP-binding</keyword>
<keyword evidence="2 9" id="KW-0378">Hydrolase</keyword>
<keyword evidence="5" id="KW-0413">Isomerase</keyword>
<dbReference type="GO" id="GO:0005829">
    <property type="term" value="C:cytosol"/>
    <property type="evidence" value="ECO:0007669"/>
    <property type="project" value="TreeGrafter"/>
</dbReference>
<keyword evidence="3 9" id="KW-0347">Helicase</keyword>
<evidence type="ECO:0000256" key="4">
    <source>
        <dbReference type="ARBA" id="ARBA00022840"/>
    </source>
</evidence>
<dbReference type="PANTHER" id="PTHR11070">
    <property type="entry name" value="UVRD / RECB / PCRA DNA HELICASE FAMILY MEMBER"/>
    <property type="match status" value="1"/>
</dbReference>
<dbReference type="PROSITE" id="PS51198">
    <property type="entry name" value="UVRD_HELICASE_ATP_BIND"/>
    <property type="match status" value="1"/>
</dbReference>
<dbReference type="GO" id="GO:0043138">
    <property type="term" value="F:3'-5' DNA helicase activity"/>
    <property type="evidence" value="ECO:0007669"/>
    <property type="project" value="UniProtKB-EC"/>
</dbReference>
<dbReference type="Proteomes" id="UP000182248">
    <property type="component" value="Unassembled WGS sequence"/>
</dbReference>
<evidence type="ECO:0000259" key="11">
    <source>
        <dbReference type="PROSITE" id="PS51198"/>
    </source>
</evidence>
<evidence type="ECO:0000259" key="12">
    <source>
        <dbReference type="PROSITE" id="PS51217"/>
    </source>
</evidence>
<evidence type="ECO:0000256" key="6">
    <source>
        <dbReference type="ARBA" id="ARBA00034617"/>
    </source>
</evidence>
<sequence>MRNKFRYKLKQSIIINSKELIKFVYFGIKFPYRKNPGFPDGFKRQKAARSTSLPKDPATLLSFVSCSGSENYNYNYYILSDTTFQIYNASAGSGKTFTLVREYLKLLLRSDYPDTYKQILAITFTNKAVNEMKERVIRSLREMASEDILSSPTDMFLQLGKDLNTDSITLHNRSSNVLKRILHNYAFFDIATIDKFNHRLLRAFAHDLHLPVNFEVAIDTVSLLNEAVDRLVYQAGEDQLLTRVLVDFALEKADDDKSWDISLDLKKIARLLLEENHYEHIRDIENKSLSDLRELANILQKQISEDEDKMSETAATFFSIITSNDLAPEDFTRSSIPNFFQKARENILKSIDFQKKKWQDEIHSAALYTKTTEKKSPEKTVIIDEMQPRIATLFEQCKRLFFHIQFLRNFRSKLIPLSLLSAINRELNHIKEAENLMPISEFNRILAGVITDQPAPFIYERLGEKYRHYFIDEFQDTSEMQWKNLQPLIGNALEGETITGKRGSLMLVGDAKQAIYRWRGGKAEQFISLYNREDVPFQIDPRVEQLPVNYRSYDEIIAFNNRFFKHAAAHLSHPEYRDLYENKSYQETNPKKGGVVSITFLEKDSQDIRQDYCDTTLQKIEALRDQGYTLSAICILTRKRDQGALLAEHLQENGIPVISSESLLLKSHPKIVFLIHLMSYFLQTDNREICLKLLEFLAESENTEDKHLFFTSGLADMATVWETHNFSPDIFLERPLFDAVQYAISCFSLNDPSDAYLQSFLDEILEQVNRNHTGPAEFLSYWEKKKDTLGIAAPEGINAVQIMTIHKSKGLQFPIVLFPFADTNIYEDREPLIWFPVDRQTFGIPYALISKNKDLEYLSEYGAEMVQAYDAKLELDSFNILYVALTRAVEQLHIIGKKDTDRNGNENTRSFSGLFINFLKAEGYWIEDQATYQLPRGEHPDSIPGKSTTTKRSDNPKIPYTSNVSANRKFRIITRAGSLWSAGLDKAIETGNIYHMLLARIRYATDVDHVVREAILQGHITHTEEDRFIERLRTLTTHTEIGRYYTPDYTIYNERDIFTEKGEILRPDRIATDNTGNAFLLDYKTGSYDTKYESQVRQYMQVLTDMGYKATRGYLVFIDNDIRIYPV</sequence>
<dbReference type="InterPro" id="IPR014016">
    <property type="entry name" value="UvrD-like_ATP-bd"/>
</dbReference>
<dbReference type="GO" id="GO:0004527">
    <property type="term" value="F:exonuclease activity"/>
    <property type="evidence" value="ECO:0007669"/>
    <property type="project" value="UniProtKB-KW"/>
</dbReference>
<dbReference type="AlphaFoldDB" id="A0A1K1P172"/>
<evidence type="ECO:0000256" key="7">
    <source>
        <dbReference type="ARBA" id="ARBA00034808"/>
    </source>
</evidence>
<dbReference type="InterPro" id="IPR000212">
    <property type="entry name" value="DNA_helicase_UvrD/REP"/>
</dbReference>
<dbReference type="STRING" id="1150368.SAMN02927921_01539"/>
<protein>
    <recommendedName>
        <fullName evidence="7">DNA 3'-5' helicase</fullName>
        <ecNumber evidence="7">5.6.2.4</ecNumber>
    </recommendedName>
</protein>
<comment type="catalytic activity">
    <reaction evidence="6">
        <text>Couples ATP hydrolysis with the unwinding of duplex DNA by translocating in the 3'-5' direction.</text>
        <dbReference type="EC" id="5.6.2.4"/>
    </reaction>
</comment>